<keyword evidence="1" id="KW-0472">Membrane</keyword>
<protein>
    <submittedName>
        <fullName evidence="2">Uncharacterized protein</fullName>
    </submittedName>
</protein>
<name>A0A8A2VDL8_9EURY</name>
<evidence type="ECO:0000313" key="2">
    <source>
        <dbReference type="EMBL" id="QSW99611.1"/>
    </source>
</evidence>
<sequence>MSVRHSLSLVELFLAAPAKSTLLAVGPLALALGQLGNSYVNGVSPAASIAFAVVMVGFAVVATGHHAAEYRLRRLEGDLESGRDSDREAEFGSTR</sequence>
<dbReference type="RefSeq" id="WP_207289217.1">
    <property type="nucleotide sequence ID" value="NZ_CP071462.1"/>
</dbReference>
<dbReference type="GeneID" id="63185883"/>
<dbReference type="EMBL" id="CP071462">
    <property type="protein sequence ID" value="QSW99611.1"/>
    <property type="molecule type" value="Genomic_DNA"/>
</dbReference>
<gene>
    <name evidence="2" type="ORF">J0X25_01220</name>
</gene>
<dbReference type="Proteomes" id="UP000663203">
    <property type="component" value="Chromosome"/>
</dbReference>
<reference evidence="2 3" key="1">
    <citation type="submission" date="2021-03" db="EMBL/GenBank/DDBJ databases">
        <title>Haloterrigena longa sp. nov. and Haloterrigena limicola sp. nov., extremely halophilic archaea isolated from a salt lake.</title>
        <authorList>
            <person name="Henglin C."/>
        </authorList>
    </citation>
    <scope>NUCLEOTIDE SEQUENCE [LARGE SCALE GENOMIC DNA]</scope>
    <source>
        <strain evidence="2 3">KZCA68</strain>
    </source>
</reference>
<accession>A0A8A2VDL8</accession>
<dbReference type="AlphaFoldDB" id="A0A8A2VDL8"/>
<organism evidence="2 3">
    <name type="scientific">Haloterrigena alkaliphila</name>
    <dbReference type="NCBI Taxonomy" id="2816475"/>
    <lineage>
        <taxon>Archaea</taxon>
        <taxon>Methanobacteriati</taxon>
        <taxon>Methanobacteriota</taxon>
        <taxon>Stenosarchaea group</taxon>
        <taxon>Halobacteria</taxon>
        <taxon>Halobacteriales</taxon>
        <taxon>Natrialbaceae</taxon>
        <taxon>Haloterrigena</taxon>
    </lineage>
</organism>
<dbReference type="KEGG" id="hakz:J0X25_01220"/>
<proteinExistence type="predicted"/>
<feature type="transmembrane region" description="Helical" evidence="1">
    <location>
        <begin position="12"/>
        <end position="33"/>
    </location>
</feature>
<keyword evidence="1" id="KW-0812">Transmembrane</keyword>
<keyword evidence="3" id="KW-1185">Reference proteome</keyword>
<evidence type="ECO:0000313" key="3">
    <source>
        <dbReference type="Proteomes" id="UP000663203"/>
    </source>
</evidence>
<keyword evidence="1" id="KW-1133">Transmembrane helix</keyword>
<evidence type="ECO:0000256" key="1">
    <source>
        <dbReference type="SAM" id="Phobius"/>
    </source>
</evidence>
<feature type="transmembrane region" description="Helical" evidence="1">
    <location>
        <begin position="45"/>
        <end position="64"/>
    </location>
</feature>